<keyword evidence="4" id="KW-0677">Repeat</keyword>
<evidence type="ECO:0000256" key="10">
    <source>
        <dbReference type="ARBA" id="ARBA00023242"/>
    </source>
</evidence>
<dbReference type="SUPFAM" id="SSF54171">
    <property type="entry name" value="DNA-binding domain"/>
    <property type="match status" value="1"/>
</dbReference>
<dbReference type="GO" id="GO:0030674">
    <property type="term" value="F:protein-macromolecule adaptor activity"/>
    <property type="evidence" value="ECO:0007669"/>
    <property type="project" value="UniProtKB-ARBA"/>
</dbReference>
<feature type="binding site" evidence="12">
    <location>
        <position position="55"/>
    </location>
    <ligand>
        <name>Zn(2+)</name>
        <dbReference type="ChEBI" id="CHEBI:29105"/>
    </ligand>
</feature>
<evidence type="ECO:0000256" key="9">
    <source>
        <dbReference type="ARBA" id="ARBA00023163"/>
    </source>
</evidence>
<dbReference type="RefSeq" id="XP_016923474.3">
    <property type="nucleotide sequence ID" value="XM_017067985.4"/>
</dbReference>
<feature type="domain" description="C2H2-type" evidence="14">
    <location>
        <begin position="414"/>
        <end position="441"/>
    </location>
</feature>
<evidence type="ECO:0000256" key="2">
    <source>
        <dbReference type="ARBA" id="ARBA00006991"/>
    </source>
</evidence>
<sequence length="641" mass="71586">MDVDKICLTCLSSTEPFLSIYDGGSGSCLADMIRDFTKTKPRRHDNLPQKVCLGCLSEISRCYTFKIKCENSSRTLRQLLPNALPEEPDNKVSISGPVSTADQAVQTTSWEPSRCTASVQTDAVATTDAEQNTSLAKSTISVDLDYDGEGEVFDYELPDEPVEKTASLILQVQGSLKDEKQVVFTQTNVIYEGDDNELEQQIRECNLAIFEGVDNETEVITVPAPQVTTRKSAAKLLSQQHSEKEGNPESPKEEAEVGEKLTQPAKRASRRRAVVKQHVQATPSPEAASPSKQLRLGTHRKSLNAVAGATTGTVSSVGTASGAAVTPELKYHCDRCNAGFALEKSLMIHRRQKGCINRNFKCNECEKVFVSPDHLAEHQASHGAHNCQECGIQCDSKEQLSKHMVQGHKRNLRNQCTVCQKVFTMLSTLRDHMRIHTGEKPFLCNICGKSFTQNANLRQHKLRHSETKSFKCELCPHSFVTKAELASHARTHTGDKPFECEVCLARFTTSCSLAKHKRKHTGERPYACDLCPMRFTALNVLKNHRRTHTGERPYVCPFCSKTFTQRGDCQMHQRTHQGDRIYICPVCNEEFKSMPDMRSHLAGHEQHDKRLVQFNFLSNKENGSGALEEDLNEITETALML</sequence>
<feature type="binding site" evidence="12">
    <location>
        <position position="10"/>
    </location>
    <ligand>
        <name>Zn(2+)</name>
        <dbReference type="ChEBI" id="CHEBI:29105"/>
    </ligand>
</feature>
<feature type="domain" description="C2H2-type" evidence="14">
    <location>
        <begin position="582"/>
        <end position="609"/>
    </location>
</feature>
<dbReference type="FunFam" id="3.30.160.60:FF:000072">
    <property type="entry name" value="zinc finger protein 143 isoform X1"/>
    <property type="match status" value="1"/>
</dbReference>
<dbReference type="GO" id="GO:0006357">
    <property type="term" value="P:regulation of transcription by RNA polymerase II"/>
    <property type="evidence" value="ECO:0007669"/>
    <property type="project" value="TreeGrafter"/>
</dbReference>
<evidence type="ECO:0000256" key="4">
    <source>
        <dbReference type="ARBA" id="ARBA00022737"/>
    </source>
</evidence>
<dbReference type="AlphaFoldDB" id="A0AB39YX64"/>
<feature type="domain" description="C2H2-type" evidence="14">
    <location>
        <begin position="360"/>
        <end position="382"/>
    </location>
</feature>
<protein>
    <submittedName>
        <fullName evidence="17">Zinc finger protein 892</fullName>
    </submittedName>
</protein>
<evidence type="ECO:0000313" key="16">
    <source>
        <dbReference type="Proteomes" id="UP001652628"/>
    </source>
</evidence>
<feature type="compositionally biased region" description="Basic and acidic residues" evidence="13">
    <location>
        <begin position="241"/>
        <end position="259"/>
    </location>
</feature>
<dbReference type="Proteomes" id="UP001652628">
    <property type="component" value="Chromosome 3"/>
</dbReference>
<feature type="binding site" evidence="12">
    <location>
        <position position="7"/>
    </location>
    <ligand>
        <name>Zn(2+)</name>
        <dbReference type="ChEBI" id="CHEBI:29105"/>
    </ligand>
</feature>
<name>A0AB39YX64_DROSZ</name>
<feature type="domain" description="C2H2-type" evidence="14">
    <location>
        <begin position="498"/>
        <end position="525"/>
    </location>
</feature>
<evidence type="ECO:0000313" key="17">
    <source>
        <dbReference type="RefSeq" id="XP_016923474.3"/>
    </source>
</evidence>
<feature type="region of interest" description="Disordered" evidence="13">
    <location>
        <begin position="231"/>
        <end position="294"/>
    </location>
</feature>
<dbReference type="PANTHER" id="PTHR24404">
    <property type="entry name" value="ZINC FINGER PROTEIN"/>
    <property type="match status" value="1"/>
</dbReference>
<feature type="domain" description="C2H2-type" evidence="14">
    <location>
        <begin position="526"/>
        <end position="553"/>
    </location>
</feature>
<evidence type="ECO:0000259" key="14">
    <source>
        <dbReference type="PROSITE" id="PS50157"/>
    </source>
</evidence>
<evidence type="ECO:0000256" key="8">
    <source>
        <dbReference type="ARBA" id="ARBA00023125"/>
    </source>
</evidence>
<evidence type="ECO:0000256" key="5">
    <source>
        <dbReference type="ARBA" id="ARBA00022771"/>
    </source>
</evidence>
<keyword evidence="5 11" id="KW-0863">Zinc-finger</keyword>
<dbReference type="FunFam" id="3.30.160.60:FF:000688">
    <property type="entry name" value="zinc finger protein 197 isoform X1"/>
    <property type="match status" value="1"/>
</dbReference>
<dbReference type="GO" id="GO:0003700">
    <property type="term" value="F:DNA-binding transcription factor activity"/>
    <property type="evidence" value="ECO:0007669"/>
    <property type="project" value="TreeGrafter"/>
</dbReference>
<dbReference type="FunFam" id="3.30.160.60:FF:000145">
    <property type="entry name" value="Zinc finger protein 574"/>
    <property type="match status" value="1"/>
</dbReference>
<keyword evidence="3 12" id="KW-0479">Metal-binding</keyword>
<dbReference type="PROSITE" id="PS00028">
    <property type="entry name" value="ZINC_FINGER_C2H2_1"/>
    <property type="match status" value="8"/>
</dbReference>
<dbReference type="SUPFAM" id="SSF57716">
    <property type="entry name" value="Glucocorticoid receptor-like (DNA-binding domain)"/>
    <property type="match status" value="1"/>
</dbReference>
<accession>A0AB39YX64</accession>
<dbReference type="PROSITE" id="PS51915">
    <property type="entry name" value="ZAD"/>
    <property type="match status" value="1"/>
</dbReference>
<evidence type="ECO:0000256" key="6">
    <source>
        <dbReference type="ARBA" id="ARBA00022833"/>
    </source>
</evidence>
<dbReference type="FunFam" id="3.30.160.60:FF:001370">
    <property type="entry name" value="Zinc finger protein"/>
    <property type="match status" value="1"/>
</dbReference>
<dbReference type="Pfam" id="PF00096">
    <property type="entry name" value="zf-C2H2"/>
    <property type="match status" value="5"/>
</dbReference>
<keyword evidence="6 12" id="KW-0862">Zinc</keyword>
<evidence type="ECO:0000256" key="11">
    <source>
        <dbReference type="PROSITE-ProRule" id="PRU00042"/>
    </source>
</evidence>
<dbReference type="Gene3D" id="3.30.160.60">
    <property type="entry name" value="Classic Zinc Finger"/>
    <property type="match status" value="8"/>
</dbReference>
<dbReference type="FunFam" id="3.30.160.60:FF:000446">
    <property type="entry name" value="Zinc finger protein"/>
    <property type="match status" value="1"/>
</dbReference>
<dbReference type="Pfam" id="PF13912">
    <property type="entry name" value="zf-C2H2_6"/>
    <property type="match status" value="2"/>
</dbReference>
<evidence type="ECO:0000256" key="1">
    <source>
        <dbReference type="ARBA" id="ARBA00004123"/>
    </source>
</evidence>
<dbReference type="InterPro" id="IPR013087">
    <property type="entry name" value="Znf_C2H2_type"/>
</dbReference>
<dbReference type="PROSITE" id="PS50157">
    <property type="entry name" value="ZINC_FINGER_C2H2_2"/>
    <property type="match status" value="8"/>
</dbReference>
<reference evidence="17" key="1">
    <citation type="submission" date="2025-08" db="UniProtKB">
        <authorList>
            <consortium name="RefSeq"/>
        </authorList>
    </citation>
    <scope>IDENTIFICATION</scope>
</reference>
<comment type="similarity">
    <text evidence="2">Belongs to the krueppel C2H2-type zinc-finger protein family.</text>
</comment>
<dbReference type="Pfam" id="PF07776">
    <property type="entry name" value="zf-AD"/>
    <property type="match status" value="1"/>
</dbReference>
<dbReference type="FunFam" id="3.30.160.60:FF:000045">
    <property type="entry name" value="ZFP69 zinc finger protein B"/>
    <property type="match status" value="1"/>
</dbReference>
<dbReference type="SUPFAM" id="SSF57667">
    <property type="entry name" value="beta-beta-alpha zinc fingers"/>
    <property type="match status" value="4"/>
</dbReference>
<dbReference type="Gene3D" id="3.40.1800.20">
    <property type="match status" value="1"/>
</dbReference>
<dbReference type="SMART" id="SM00355">
    <property type="entry name" value="ZnF_C2H2"/>
    <property type="match status" value="10"/>
</dbReference>
<feature type="domain" description="C2H2-type" evidence="14">
    <location>
        <begin position="554"/>
        <end position="581"/>
    </location>
</feature>
<dbReference type="InterPro" id="IPR050589">
    <property type="entry name" value="Ikaros_C2H2-ZF"/>
</dbReference>
<dbReference type="GO" id="GO:0005634">
    <property type="term" value="C:nucleus"/>
    <property type="evidence" value="ECO:0007669"/>
    <property type="project" value="UniProtKB-SubCell"/>
</dbReference>
<dbReference type="PANTHER" id="PTHR24404:SF114">
    <property type="entry name" value="KLUMPFUSS, ISOFORM B-RELATED"/>
    <property type="match status" value="1"/>
</dbReference>
<dbReference type="GeneID" id="108004901"/>
<proteinExistence type="inferred from homology"/>
<comment type="subcellular location">
    <subcellularLocation>
        <location evidence="1">Nucleus</location>
    </subcellularLocation>
</comment>
<keyword evidence="7" id="KW-0805">Transcription regulation</keyword>
<keyword evidence="10" id="KW-0539">Nucleus</keyword>
<feature type="binding site" evidence="12">
    <location>
        <position position="52"/>
    </location>
    <ligand>
        <name>Zn(2+)</name>
        <dbReference type="ChEBI" id="CHEBI:29105"/>
    </ligand>
</feature>
<evidence type="ECO:0000256" key="12">
    <source>
        <dbReference type="PROSITE-ProRule" id="PRU01263"/>
    </source>
</evidence>
<dbReference type="FunFam" id="3.30.160.60:FF:000218">
    <property type="entry name" value="Zinc finger protein 10"/>
    <property type="match status" value="1"/>
</dbReference>
<evidence type="ECO:0000256" key="3">
    <source>
        <dbReference type="ARBA" id="ARBA00022723"/>
    </source>
</evidence>
<dbReference type="InterPro" id="IPR012934">
    <property type="entry name" value="Znf_AD"/>
</dbReference>
<evidence type="ECO:0000256" key="7">
    <source>
        <dbReference type="ARBA" id="ARBA00023015"/>
    </source>
</evidence>
<feature type="domain" description="ZAD" evidence="15">
    <location>
        <begin position="5"/>
        <end position="79"/>
    </location>
</feature>
<dbReference type="GO" id="GO:0000978">
    <property type="term" value="F:RNA polymerase II cis-regulatory region sequence-specific DNA binding"/>
    <property type="evidence" value="ECO:0007669"/>
    <property type="project" value="TreeGrafter"/>
</dbReference>
<keyword evidence="16" id="KW-1185">Reference proteome</keyword>
<feature type="domain" description="C2H2-type" evidence="14">
    <location>
        <begin position="442"/>
        <end position="469"/>
    </location>
</feature>
<organism evidence="16 17">
    <name type="scientific">Drosophila suzukii</name>
    <name type="common">Spotted-wing drosophila fruit fly</name>
    <dbReference type="NCBI Taxonomy" id="28584"/>
    <lineage>
        <taxon>Eukaryota</taxon>
        <taxon>Metazoa</taxon>
        <taxon>Ecdysozoa</taxon>
        <taxon>Arthropoda</taxon>
        <taxon>Hexapoda</taxon>
        <taxon>Insecta</taxon>
        <taxon>Pterygota</taxon>
        <taxon>Neoptera</taxon>
        <taxon>Endopterygota</taxon>
        <taxon>Diptera</taxon>
        <taxon>Brachycera</taxon>
        <taxon>Muscomorpha</taxon>
        <taxon>Ephydroidea</taxon>
        <taxon>Drosophilidae</taxon>
        <taxon>Drosophila</taxon>
        <taxon>Sophophora</taxon>
    </lineage>
</organism>
<dbReference type="GO" id="GO:0008270">
    <property type="term" value="F:zinc ion binding"/>
    <property type="evidence" value="ECO:0007669"/>
    <property type="project" value="UniProtKB-UniRule"/>
</dbReference>
<keyword evidence="9" id="KW-0804">Transcription</keyword>
<evidence type="ECO:0000259" key="15">
    <source>
        <dbReference type="PROSITE" id="PS51915"/>
    </source>
</evidence>
<dbReference type="InterPro" id="IPR036236">
    <property type="entry name" value="Znf_C2H2_sf"/>
</dbReference>
<dbReference type="SMART" id="SM00868">
    <property type="entry name" value="zf-AD"/>
    <property type="match status" value="1"/>
</dbReference>
<feature type="domain" description="C2H2-type" evidence="14">
    <location>
        <begin position="470"/>
        <end position="497"/>
    </location>
</feature>
<evidence type="ECO:0000256" key="13">
    <source>
        <dbReference type="SAM" id="MobiDB-lite"/>
    </source>
</evidence>
<dbReference type="InterPro" id="IPR016177">
    <property type="entry name" value="DNA-bd_dom_sf"/>
</dbReference>
<gene>
    <name evidence="17" type="primary">LOC108004901</name>
</gene>
<keyword evidence="8" id="KW-0238">DNA-binding</keyword>